<dbReference type="Proteomes" id="UP000823904">
    <property type="component" value="Unassembled WGS sequence"/>
</dbReference>
<evidence type="ECO:0000313" key="4">
    <source>
        <dbReference type="Proteomes" id="UP000823904"/>
    </source>
</evidence>
<feature type="transmembrane region" description="Helical" evidence="1">
    <location>
        <begin position="48"/>
        <end position="69"/>
    </location>
</feature>
<dbReference type="AlphaFoldDB" id="A0A9D2PER8"/>
<accession>A0A9D2PER8</accession>
<feature type="domain" description="DUF1648" evidence="2">
    <location>
        <begin position="10"/>
        <end position="57"/>
    </location>
</feature>
<feature type="transmembrane region" description="Helical" evidence="1">
    <location>
        <begin position="5"/>
        <end position="26"/>
    </location>
</feature>
<evidence type="ECO:0000259" key="2">
    <source>
        <dbReference type="Pfam" id="PF07853"/>
    </source>
</evidence>
<dbReference type="InterPro" id="IPR012867">
    <property type="entry name" value="DUF1648"/>
</dbReference>
<dbReference type="EMBL" id="DWWD01000010">
    <property type="protein sequence ID" value="HJC49322.1"/>
    <property type="molecule type" value="Genomic_DNA"/>
</dbReference>
<keyword evidence="1" id="KW-0472">Membrane</keyword>
<comment type="caution">
    <text evidence="3">The sequence shown here is derived from an EMBL/GenBank/DDBJ whole genome shotgun (WGS) entry which is preliminary data.</text>
</comment>
<name>A0A9D2PER8_9FIRM</name>
<feature type="transmembrane region" description="Helical" evidence="1">
    <location>
        <begin position="76"/>
        <end position="97"/>
    </location>
</feature>
<evidence type="ECO:0000313" key="3">
    <source>
        <dbReference type="EMBL" id="HJC49322.1"/>
    </source>
</evidence>
<reference evidence="3" key="2">
    <citation type="submission" date="2021-04" db="EMBL/GenBank/DDBJ databases">
        <authorList>
            <person name="Gilroy R."/>
        </authorList>
    </citation>
    <scope>NUCLEOTIDE SEQUENCE</scope>
    <source>
        <strain evidence="3">ChiSjej3B21-8574</strain>
    </source>
</reference>
<dbReference type="GO" id="GO:0009636">
    <property type="term" value="P:response to toxic substance"/>
    <property type="evidence" value="ECO:0007669"/>
    <property type="project" value="TreeGrafter"/>
</dbReference>
<gene>
    <name evidence="3" type="ORF">H9754_01860</name>
</gene>
<organism evidence="3 4">
    <name type="scientific">Candidatus Anaerostipes avistercoris</name>
    <dbReference type="NCBI Taxonomy" id="2838462"/>
    <lineage>
        <taxon>Bacteria</taxon>
        <taxon>Bacillati</taxon>
        <taxon>Bacillota</taxon>
        <taxon>Clostridia</taxon>
        <taxon>Lachnospirales</taxon>
        <taxon>Lachnospiraceae</taxon>
        <taxon>Anaerostipes</taxon>
    </lineage>
</organism>
<dbReference type="PANTHER" id="PTHR37810">
    <property type="entry name" value="IMMUNITY PROTEIN SDPI"/>
    <property type="match status" value="1"/>
</dbReference>
<protein>
    <submittedName>
        <fullName evidence="3">DUF1648 domain-containing protein</fullName>
    </submittedName>
</protein>
<dbReference type="PANTHER" id="PTHR37810:SF5">
    <property type="entry name" value="IMMUNITY PROTEIN SDPI"/>
    <property type="match status" value="1"/>
</dbReference>
<dbReference type="Pfam" id="PF07853">
    <property type="entry name" value="DUF1648"/>
    <property type="match status" value="1"/>
</dbReference>
<sequence>MKKHIIIGSIICLATLLIFIAFWGQLPTDVPIHFDSAGNANSTLPKPAVVFGIPVICALLNLVSGFTLIKKQEKRTFMYYIIPVVAIIIAVVVLVLAL</sequence>
<keyword evidence="1" id="KW-1133">Transmembrane helix</keyword>
<keyword evidence="1" id="KW-0812">Transmembrane</keyword>
<evidence type="ECO:0000256" key="1">
    <source>
        <dbReference type="SAM" id="Phobius"/>
    </source>
</evidence>
<proteinExistence type="predicted"/>
<reference evidence="3" key="1">
    <citation type="journal article" date="2021" name="PeerJ">
        <title>Extensive microbial diversity within the chicken gut microbiome revealed by metagenomics and culture.</title>
        <authorList>
            <person name="Gilroy R."/>
            <person name="Ravi A."/>
            <person name="Getino M."/>
            <person name="Pursley I."/>
            <person name="Horton D.L."/>
            <person name="Alikhan N.F."/>
            <person name="Baker D."/>
            <person name="Gharbi K."/>
            <person name="Hall N."/>
            <person name="Watson M."/>
            <person name="Adriaenssens E.M."/>
            <person name="Foster-Nyarko E."/>
            <person name="Jarju S."/>
            <person name="Secka A."/>
            <person name="Antonio M."/>
            <person name="Oren A."/>
            <person name="Chaudhuri R.R."/>
            <person name="La Ragione R."/>
            <person name="Hildebrand F."/>
            <person name="Pallen M.J."/>
        </authorList>
    </citation>
    <scope>NUCLEOTIDE SEQUENCE</scope>
    <source>
        <strain evidence="3">ChiSjej3B21-8574</strain>
    </source>
</reference>